<dbReference type="eggNOG" id="COG2197">
    <property type="taxonomic scope" value="Bacteria"/>
</dbReference>
<dbReference type="PROSITE" id="PS00622">
    <property type="entry name" value="HTH_LUXR_1"/>
    <property type="match status" value="1"/>
</dbReference>
<feature type="domain" description="HTH luxR-type" evidence="4">
    <location>
        <begin position="175"/>
        <end position="240"/>
    </location>
</feature>
<dbReference type="PANTHER" id="PTHR44688:SF16">
    <property type="entry name" value="DNA-BINDING TRANSCRIPTIONAL ACTIVATOR DEVR_DOSR"/>
    <property type="match status" value="1"/>
</dbReference>
<keyword evidence="1" id="KW-0805">Transcription regulation</keyword>
<dbReference type="GO" id="GO:0003677">
    <property type="term" value="F:DNA binding"/>
    <property type="evidence" value="ECO:0007669"/>
    <property type="project" value="UniProtKB-KW"/>
</dbReference>
<dbReference type="CDD" id="cd06170">
    <property type="entry name" value="LuxR_C_like"/>
    <property type="match status" value="1"/>
</dbReference>
<dbReference type="SMART" id="SM00421">
    <property type="entry name" value="HTH_LUXR"/>
    <property type="match status" value="1"/>
</dbReference>
<organism evidence="5 6">
    <name type="scientific">Frankia alni (strain DSM 45986 / CECT 9034 / ACN14a)</name>
    <dbReference type="NCBI Taxonomy" id="326424"/>
    <lineage>
        <taxon>Bacteria</taxon>
        <taxon>Bacillati</taxon>
        <taxon>Actinomycetota</taxon>
        <taxon>Actinomycetes</taxon>
        <taxon>Frankiales</taxon>
        <taxon>Frankiaceae</taxon>
        <taxon>Frankia</taxon>
    </lineage>
</organism>
<evidence type="ECO:0000256" key="3">
    <source>
        <dbReference type="ARBA" id="ARBA00023163"/>
    </source>
</evidence>
<keyword evidence="6" id="KW-1185">Reference proteome</keyword>
<dbReference type="KEGG" id="fal:FRAAL4359"/>
<dbReference type="PROSITE" id="PS50043">
    <property type="entry name" value="HTH_LUXR_2"/>
    <property type="match status" value="1"/>
</dbReference>
<dbReference type="InterPro" id="IPR016032">
    <property type="entry name" value="Sig_transdc_resp-reg_C-effctor"/>
</dbReference>
<evidence type="ECO:0000256" key="2">
    <source>
        <dbReference type="ARBA" id="ARBA00023125"/>
    </source>
</evidence>
<dbReference type="OrthoDB" id="134933at2"/>
<name>Q0RHM5_FRAAA</name>
<keyword evidence="3" id="KW-0804">Transcription</keyword>
<dbReference type="AlphaFoldDB" id="Q0RHM5"/>
<dbReference type="Proteomes" id="UP000000657">
    <property type="component" value="Chromosome"/>
</dbReference>
<dbReference type="RefSeq" id="WP_011605481.1">
    <property type="nucleotide sequence ID" value="NC_008278.1"/>
</dbReference>
<accession>Q0RHM5</accession>
<dbReference type="InterPro" id="IPR036388">
    <property type="entry name" value="WH-like_DNA-bd_sf"/>
</dbReference>
<dbReference type="Gene3D" id="1.10.10.10">
    <property type="entry name" value="Winged helix-like DNA-binding domain superfamily/Winged helix DNA-binding domain"/>
    <property type="match status" value="1"/>
</dbReference>
<evidence type="ECO:0000259" key="4">
    <source>
        <dbReference type="PROSITE" id="PS50043"/>
    </source>
</evidence>
<dbReference type="PRINTS" id="PR00038">
    <property type="entry name" value="HTHLUXR"/>
</dbReference>
<dbReference type="Pfam" id="PF00196">
    <property type="entry name" value="GerE"/>
    <property type="match status" value="1"/>
</dbReference>
<dbReference type="EMBL" id="CT573213">
    <property type="protein sequence ID" value="CAJ63001.1"/>
    <property type="molecule type" value="Genomic_DNA"/>
</dbReference>
<dbReference type="GO" id="GO:0006355">
    <property type="term" value="P:regulation of DNA-templated transcription"/>
    <property type="evidence" value="ECO:0007669"/>
    <property type="project" value="InterPro"/>
</dbReference>
<dbReference type="SUPFAM" id="SSF46894">
    <property type="entry name" value="C-terminal effector domain of the bipartite response regulators"/>
    <property type="match status" value="1"/>
</dbReference>
<evidence type="ECO:0000313" key="6">
    <source>
        <dbReference type="Proteomes" id="UP000000657"/>
    </source>
</evidence>
<dbReference type="PANTHER" id="PTHR44688">
    <property type="entry name" value="DNA-BINDING TRANSCRIPTIONAL ACTIVATOR DEVR_DOSR"/>
    <property type="match status" value="1"/>
</dbReference>
<dbReference type="HOGENOM" id="CLU_082378_0_0_11"/>
<evidence type="ECO:0000313" key="5">
    <source>
        <dbReference type="EMBL" id="CAJ63001.1"/>
    </source>
</evidence>
<sequence length="252" mass="28224">MISPRRYHQVLDLARELYSRHPAEIDYGVMAQVLQDVLECPVCVFSEVGMSKDGALGVGWPTTRIDASEITAVTLRNMRRHPLIRHYVKTSDRRPLTVTDWISLREWKSSEAGSDIYAAVNFYDHIAIPLDSPPGTMRSFALGRDDGPFTDQERELILALHPLLIAMDGKARRLQQQRPTPLTITEGRIMHLVRDGLTSRQIGIRLNRSHRTVEKHLGSIYGKLGVTNRIDAVNAFTAKVATGEDLPAGPIP</sequence>
<keyword evidence="2" id="KW-0238">DNA-binding</keyword>
<proteinExistence type="predicted"/>
<dbReference type="STRING" id="326424.FRAAL4359"/>
<evidence type="ECO:0000256" key="1">
    <source>
        <dbReference type="ARBA" id="ARBA00023015"/>
    </source>
</evidence>
<protein>
    <submittedName>
        <fullName evidence="5">Probable transcriptional regulator</fullName>
    </submittedName>
</protein>
<dbReference type="InterPro" id="IPR000792">
    <property type="entry name" value="Tscrpt_reg_LuxR_C"/>
</dbReference>
<reference evidence="5 6" key="1">
    <citation type="journal article" date="2007" name="Genome Res.">
        <title>Genome characteristics of facultatively symbiotic Frankia sp. strains reflect host range and host plant biogeography.</title>
        <authorList>
            <person name="Normand P."/>
            <person name="Lapierre P."/>
            <person name="Tisa L.S."/>
            <person name="Gogarten J.P."/>
            <person name="Alloisio N."/>
            <person name="Bagnarol E."/>
            <person name="Bassi C.A."/>
            <person name="Berry A.M."/>
            <person name="Bickhart D.M."/>
            <person name="Choisne N."/>
            <person name="Couloux A."/>
            <person name="Cournoyer B."/>
            <person name="Cruveiller S."/>
            <person name="Daubin V."/>
            <person name="Demange N."/>
            <person name="Francino M.P."/>
            <person name="Goltsman E."/>
            <person name="Huang Y."/>
            <person name="Kopp O.R."/>
            <person name="Labarre L."/>
            <person name="Lapidus A."/>
            <person name="Lavire C."/>
            <person name="Marechal J."/>
            <person name="Martinez M."/>
            <person name="Mastronunzio J.E."/>
            <person name="Mullin B.C."/>
            <person name="Niemann J."/>
            <person name="Pujic P."/>
            <person name="Rawnsley T."/>
            <person name="Rouy Z."/>
            <person name="Schenowitz C."/>
            <person name="Sellstedt A."/>
            <person name="Tavares F."/>
            <person name="Tomkins J.P."/>
            <person name="Vallenet D."/>
            <person name="Valverde C."/>
            <person name="Wall L.G."/>
            <person name="Wang Y."/>
            <person name="Medigue C."/>
            <person name="Benson D.R."/>
        </authorList>
    </citation>
    <scope>NUCLEOTIDE SEQUENCE [LARGE SCALE GENOMIC DNA]</scope>
    <source>
        <strain evidence="6">DSM 45986 / CECT 9034 / ACN14a</strain>
    </source>
</reference>
<gene>
    <name evidence="5" type="ordered locus">FRAAL4359</name>
</gene>